<reference evidence="1 2" key="1">
    <citation type="submission" date="2022-08" db="EMBL/GenBank/DDBJ databases">
        <title>Polyphasic taxonomy analysis of Qipengyuania sp.RS5-5.</title>
        <authorList>
            <person name="Xamxidin M."/>
            <person name="Wu M."/>
        </authorList>
    </citation>
    <scope>NUCLEOTIDE SEQUENCE [LARGE SCALE GENOMIC DNA]</scope>
    <source>
        <strain evidence="1 2">RS5-5</strain>
    </source>
</reference>
<evidence type="ECO:0008006" key="3">
    <source>
        <dbReference type="Google" id="ProtNLM"/>
    </source>
</evidence>
<evidence type="ECO:0000313" key="2">
    <source>
        <dbReference type="Proteomes" id="UP001206067"/>
    </source>
</evidence>
<sequence>MKSVDFRIAMLGAGLSLAACQPPASENYSERAPDIPHREAPSVPIDSPDTTTAIWSPGKTANRLLYGSPGRPPLLVLVCLGERGRSNVTITRFVEADPEAGAIMALIGNGHRARLPIASVWNGRGWLWEARYPAELPDLDVFTGQRAIDLTLPGAGKLVLNPSPLPGRLVERCRGEPDRSGSPA</sequence>
<proteinExistence type="predicted"/>
<evidence type="ECO:0000313" key="1">
    <source>
        <dbReference type="EMBL" id="MCR2833203.1"/>
    </source>
</evidence>
<dbReference type="EMBL" id="JANKHH010000003">
    <property type="protein sequence ID" value="MCR2833203.1"/>
    <property type="molecule type" value="Genomic_DNA"/>
</dbReference>
<protein>
    <recommendedName>
        <fullName evidence="3">Lipoprotein</fullName>
    </recommendedName>
</protein>
<gene>
    <name evidence="1" type="ORF">NSO95_04545</name>
</gene>
<dbReference type="RefSeq" id="WP_257594970.1">
    <property type="nucleotide sequence ID" value="NZ_JANKHH010000003.1"/>
</dbReference>
<organism evidence="1 2">
    <name type="scientific">Parerythrobacter lacustris</name>
    <dbReference type="NCBI Taxonomy" id="2969984"/>
    <lineage>
        <taxon>Bacteria</taxon>
        <taxon>Pseudomonadati</taxon>
        <taxon>Pseudomonadota</taxon>
        <taxon>Alphaproteobacteria</taxon>
        <taxon>Sphingomonadales</taxon>
        <taxon>Erythrobacteraceae</taxon>
        <taxon>Parerythrobacter</taxon>
    </lineage>
</organism>
<comment type="caution">
    <text evidence="1">The sequence shown here is derived from an EMBL/GenBank/DDBJ whole genome shotgun (WGS) entry which is preliminary data.</text>
</comment>
<name>A0ABT1XNH2_9SPHN</name>
<keyword evidence="2" id="KW-1185">Reference proteome</keyword>
<dbReference type="Proteomes" id="UP001206067">
    <property type="component" value="Unassembled WGS sequence"/>
</dbReference>
<accession>A0ABT1XNH2</accession>
<dbReference type="PROSITE" id="PS51257">
    <property type="entry name" value="PROKAR_LIPOPROTEIN"/>
    <property type="match status" value="1"/>
</dbReference>